<dbReference type="SUPFAM" id="SSF47413">
    <property type="entry name" value="lambda repressor-like DNA-binding domains"/>
    <property type="match status" value="1"/>
</dbReference>
<dbReference type="AlphaFoldDB" id="A0A0U0ZKG1"/>
<gene>
    <name evidence="1" type="ORF">ERS075579_01872</name>
</gene>
<dbReference type="InterPro" id="IPR001387">
    <property type="entry name" value="Cro/C1-type_HTH"/>
</dbReference>
<dbReference type="Gene3D" id="3.30.450.180">
    <property type="match status" value="1"/>
</dbReference>
<protein>
    <submittedName>
        <fullName evidence="1">Putative DNA-binding protein</fullName>
    </submittedName>
</protein>
<dbReference type="Gene3D" id="1.10.260.40">
    <property type="entry name" value="lambda repressor-like DNA-binding domains"/>
    <property type="match status" value="1"/>
</dbReference>
<evidence type="ECO:0000313" key="2">
    <source>
        <dbReference type="Proteomes" id="UP000045782"/>
    </source>
</evidence>
<dbReference type="RefSeq" id="WP_016896123.1">
    <property type="nucleotide sequence ID" value="NZ_CSWP01000003.1"/>
</dbReference>
<sequence>MAGTDERRRELGAFLRVRREHLVRADYGLPPVGRSRTTGLRREEIAYLSGVSVTWYTWLEQGRDINPSRQVLEAIALEMRLSAAERAYVLELAGFAPLPHSATPDPAPVPDHLLRLVENLVPSPAFVVSADWSIGGWNRAYELLYPGIASIVPTDRNLLRFIFTDPYVRQMLPDWPITSRRFLAEYRAEAGALLGDPRHRALVDRLQQQSPEFAQAWAEHEVGRFTSRERRFHHPEAGELIFEHHRLSPSDLPDLHIVIYLPLDGTNTRIKLEALLSGGTLPTAPQDVRVCRPREAR</sequence>
<keyword evidence="1" id="KW-0238">DNA-binding</keyword>
<dbReference type="InterPro" id="IPR010982">
    <property type="entry name" value="Lambda_DNA-bd_dom_sf"/>
</dbReference>
<dbReference type="Proteomes" id="UP000045782">
    <property type="component" value="Unassembled WGS sequence"/>
</dbReference>
<dbReference type="Pfam" id="PF13560">
    <property type="entry name" value="HTH_31"/>
    <property type="match status" value="1"/>
</dbReference>
<name>A0A0U0ZKG1_9MYCO</name>
<dbReference type="Pfam" id="PF17765">
    <property type="entry name" value="MLTR_LBD"/>
    <property type="match status" value="1"/>
</dbReference>
<dbReference type="InterPro" id="IPR041413">
    <property type="entry name" value="MLTR_LBD"/>
</dbReference>
<dbReference type="EMBL" id="CSWP01000003">
    <property type="protein sequence ID" value="CPV47334.1"/>
    <property type="molecule type" value="Genomic_DNA"/>
</dbReference>
<dbReference type="SMART" id="SM00530">
    <property type="entry name" value="HTH_XRE"/>
    <property type="match status" value="1"/>
</dbReference>
<proteinExistence type="predicted"/>
<dbReference type="PANTHER" id="PTHR35010:SF2">
    <property type="entry name" value="BLL4672 PROTEIN"/>
    <property type="match status" value="1"/>
</dbReference>
<dbReference type="CDD" id="cd00093">
    <property type="entry name" value="HTH_XRE"/>
    <property type="match status" value="1"/>
</dbReference>
<reference evidence="1 2" key="1">
    <citation type="submission" date="2015-03" db="EMBL/GenBank/DDBJ databases">
        <authorList>
            <person name="Murphy D."/>
        </authorList>
    </citation>
    <scope>NUCLEOTIDE SEQUENCE [LARGE SCALE GENOMIC DNA]</scope>
    <source>
        <strain evidence="1 2">PAP088</strain>
    </source>
</reference>
<organism evidence="1 2">
    <name type="scientific">Mycobacteroides abscessus</name>
    <dbReference type="NCBI Taxonomy" id="36809"/>
    <lineage>
        <taxon>Bacteria</taxon>
        <taxon>Bacillati</taxon>
        <taxon>Actinomycetota</taxon>
        <taxon>Actinomycetes</taxon>
        <taxon>Mycobacteriales</taxon>
        <taxon>Mycobacteriaceae</taxon>
        <taxon>Mycobacteroides</taxon>
    </lineage>
</organism>
<dbReference type="GO" id="GO:0003677">
    <property type="term" value="F:DNA binding"/>
    <property type="evidence" value="ECO:0007669"/>
    <property type="project" value="UniProtKB-KW"/>
</dbReference>
<evidence type="ECO:0000313" key="1">
    <source>
        <dbReference type="EMBL" id="CPV47334.1"/>
    </source>
</evidence>
<dbReference type="PANTHER" id="PTHR35010">
    <property type="entry name" value="BLL4672 PROTEIN-RELATED"/>
    <property type="match status" value="1"/>
</dbReference>
<accession>A0A0U0ZKG1</accession>